<dbReference type="AlphaFoldDB" id="A0A3S2V8I9"/>
<dbReference type="Proteomes" id="UP000283128">
    <property type="component" value="Unassembled WGS sequence"/>
</dbReference>
<dbReference type="OrthoDB" id="4333332at2"/>
<sequence length="79" mass="8361">MAARPRKGGQAPWKSSRVEICIAVADWARGPTIWAPGVPGGESTGATRRRQRQQRGTRAKRTRGRHGAGPGAGMVAGWG</sequence>
<proteinExistence type="predicted"/>
<feature type="compositionally biased region" description="Basic residues" evidence="1">
    <location>
        <begin position="47"/>
        <end position="66"/>
    </location>
</feature>
<organism evidence="2 3">
    <name type="scientific">Streptomyces antnestii</name>
    <dbReference type="NCBI Taxonomy" id="2494256"/>
    <lineage>
        <taxon>Bacteria</taxon>
        <taxon>Bacillati</taxon>
        <taxon>Actinomycetota</taxon>
        <taxon>Actinomycetes</taxon>
        <taxon>Kitasatosporales</taxon>
        <taxon>Streptomycetaceae</taxon>
        <taxon>Streptomyces</taxon>
    </lineage>
</organism>
<evidence type="ECO:0000313" key="3">
    <source>
        <dbReference type="Proteomes" id="UP000283128"/>
    </source>
</evidence>
<feature type="compositionally biased region" description="Gly residues" evidence="1">
    <location>
        <begin position="67"/>
        <end position="79"/>
    </location>
</feature>
<keyword evidence="3" id="KW-1185">Reference proteome</keyword>
<evidence type="ECO:0000313" key="2">
    <source>
        <dbReference type="EMBL" id="RVU16489.1"/>
    </source>
</evidence>
<evidence type="ECO:0000256" key="1">
    <source>
        <dbReference type="SAM" id="MobiDB-lite"/>
    </source>
</evidence>
<reference evidence="2 3" key="1">
    <citation type="submission" date="2019-01" db="EMBL/GenBank/DDBJ databases">
        <title>Genome sequences of Streptomyces and Rhizobium isolates collected from root and soil.</title>
        <authorList>
            <person name="Chhettri S."/>
            <person name="Sevigny J.L."/>
            <person name="Sen A."/>
            <person name="Ennis N."/>
            <person name="Tisa L."/>
        </authorList>
    </citation>
    <scope>NUCLEOTIDE SEQUENCE [LARGE SCALE GENOMIC DNA]</scope>
    <source>
        <strain evidence="2 3">San01</strain>
    </source>
</reference>
<gene>
    <name evidence="2" type="ORF">EOT10_36375</name>
</gene>
<dbReference type="EMBL" id="RZYA01000027">
    <property type="protein sequence ID" value="RVU16489.1"/>
    <property type="molecule type" value="Genomic_DNA"/>
</dbReference>
<comment type="caution">
    <text evidence="2">The sequence shown here is derived from an EMBL/GenBank/DDBJ whole genome shotgun (WGS) entry which is preliminary data.</text>
</comment>
<protein>
    <submittedName>
        <fullName evidence="2">Uncharacterized protein</fullName>
    </submittedName>
</protein>
<feature type="region of interest" description="Disordered" evidence="1">
    <location>
        <begin position="33"/>
        <end position="79"/>
    </location>
</feature>
<accession>A0A3S2V8I9</accession>
<name>A0A3S2V8I9_9ACTN</name>